<evidence type="ECO:0000313" key="7">
    <source>
        <dbReference type="EMBL" id="EAR62448.1"/>
    </source>
</evidence>
<dbReference type="GO" id="GO:0003677">
    <property type="term" value="F:DNA binding"/>
    <property type="evidence" value="ECO:0007669"/>
    <property type="project" value="UniProtKB-UniRule"/>
</dbReference>
<dbReference type="InterPro" id="IPR011075">
    <property type="entry name" value="TetR_C"/>
</dbReference>
<organism evidence="7 8">
    <name type="scientific">Neptuniibacter caesariensis</name>
    <dbReference type="NCBI Taxonomy" id="207954"/>
    <lineage>
        <taxon>Bacteria</taxon>
        <taxon>Pseudomonadati</taxon>
        <taxon>Pseudomonadota</taxon>
        <taxon>Gammaproteobacteria</taxon>
        <taxon>Oceanospirillales</taxon>
        <taxon>Oceanospirillaceae</taxon>
        <taxon>Neptuniibacter</taxon>
    </lineage>
</organism>
<accession>A0A7U8C6G2</accession>
<evidence type="ECO:0000256" key="3">
    <source>
        <dbReference type="ARBA" id="ARBA00023163"/>
    </source>
</evidence>
<name>A0A7U8C6G2_NEPCE</name>
<dbReference type="Pfam" id="PF00440">
    <property type="entry name" value="TetR_N"/>
    <property type="match status" value="1"/>
</dbReference>
<keyword evidence="5" id="KW-0175">Coiled coil</keyword>
<protein>
    <submittedName>
        <fullName evidence="7">Transcriptional regulator, TetR family protein</fullName>
    </submittedName>
</protein>
<dbReference type="OrthoDB" id="270177at2"/>
<feature type="DNA-binding region" description="H-T-H motif" evidence="4">
    <location>
        <begin position="29"/>
        <end position="48"/>
    </location>
</feature>
<proteinExistence type="predicted"/>
<dbReference type="PROSITE" id="PS50977">
    <property type="entry name" value="HTH_TETR_2"/>
    <property type="match status" value="1"/>
</dbReference>
<reference evidence="7 8" key="1">
    <citation type="submission" date="2006-02" db="EMBL/GenBank/DDBJ databases">
        <authorList>
            <person name="Pinhassi J."/>
            <person name="Pedros-Alio C."/>
            <person name="Ferriera S."/>
            <person name="Johnson J."/>
            <person name="Kravitz S."/>
            <person name="Halpern A."/>
            <person name="Remington K."/>
            <person name="Beeson K."/>
            <person name="Tran B."/>
            <person name="Rogers Y.-H."/>
            <person name="Friedman R."/>
            <person name="Venter J.C."/>
        </authorList>
    </citation>
    <scope>NUCLEOTIDE SEQUENCE [LARGE SCALE GENOMIC DNA]</scope>
    <source>
        <strain evidence="7 8">MED92</strain>
    </source>
</reference>
<dbReference type="RefSeq" id="WP_007020758.1">
    <property type="nucleotide sequence ID" value="NZ_CH724125.1"/>
</dbReference>
<dbReference type="PANTHER" id="PTHR47506:SF8">
    <property type="entry name" value="REPRESSOR OF PUTATIVE XENOBIOTIC REDUCTASE TETR FAMILY-RELATED"/>
    <property type="match status" value="1"/>
</dbReference>
<dbReference type="Gene3D" id="1.10.357.10">
    <property type="entry name" value="Tetracycline Repressor, domain 2"/>
    <property type="match status" value="1"/>
</dbReference>
<dbReference type="InterPro" id="IPR009057">
    <property type="entry name" value="Homeodomain-like_sf"/>
</dbReference>
<dbReference type="SUPFAM" id="SSF48498">
    <property type="entry name" value="Tetracyclin repressor-like, C-terminal domain"/>
    <property type="match status" value="1"/>
</dbReference>
<evidence type="ECO:0000256" key="4">
    <source>
        <dbReference type="PROSITE-ProRule" id="PRU00335"/>
    </source>
</evidence>
<keyword evidence="8" id="KW-1185">Reference proteome</keyword>
<dbReference type="AlphaFoldDB" id="A0A7U8C6G2"/>
<dbReference type="SUPFAM" id="SSF46689">
    <property type="entry name" value="Homeodomain-like"/>
    <property type="match status" value="1"/>
</dbReference>
<dbReference type="EMBL" id="AAOW01000003">
    <property type="protein sequence ID" value="EAR62448.1"/>
    <property type="molecule type" value="Genomic_DNA"/>
</dbReference>
<dbReference type="PANTHER" id="PTHR47506">
    <property type="entry name" value="TRANSCRIPTIONAL REGULATORY PROTEIN"/>
    <property type="match status" value="1"/>
</dbReference>
<dbReference type="InterPro" id="IPR036271">
    <property type="entry name" value="Tet_transcr_reg_TetR-rel_C_sf"/>
</dbReference>
<evidence type="ECO:0000256" key="1">
    <source>
        <dbReference type="ARBA" id="ARBA00023015"/>
    </source>
</evidence>
<dbReference type="Gene3D" id="1.10.10.60">
    <property type="entry name" value="Homeodomain-like"/>
    <property type="match status" value="1"/>
</dbReference>
<dbReference type="Proteomes" id="UP000002171">
    <property type="component" value="Unassembled WGS sequence"/>
</dbReference>
<evidence type="ECO:0000313" key="8">
    <source>
        <dbReference type="Proteomes" id="UP000002171"/>
    </source>
</evidence>
<comment type="caution">
    <text evidence="7">The sequence shown here is derived from an EMBL/GenBank/DDBJ whole genome shotgun (WGS) entry which is preliminary data.</text>
</comment>
<gene>
    <name evidence="7" type="ORF">MED92_15463</name>
</gene>
<dbReference type="Pfam" id="PF16925">
    <property type="entry name" value="TetR_C_13"/>
    <property type="match status" value="1"/>
</dbReference>
<feature type="domain" description="HTH tetR-type" evidence="6">
    <location>
        <begin position="6"/>
        <end position="66"/>
    </location>
</feature>
<evidence type="ECO:0000259" key="6">
    <source>
        <dbReference type="PROSITE" id="PS50977"/>
    </source>
</evidence>
<dbReference type="InterPro" id="IPR001647">
    <property type="entry name" value="HTH_TetR"/>
</dbReference>
<evidence type="ECO:0000256" key="5">
    <source>
        <dbReference type="SAM" id="Coils"/>
    </source>
</evidence>
<evidence type="ECO:0000256" key="2">
    <source>
        <dbReference type="ARBA" id="ARBA00023125"/>
    </source>
</evidence>
<keyword evidence="2 4" id="KW-0238">DNA-binding</keyword>
<sequence length="194" mass="22036">MANVAKYDRDEVIHKAMMLFWEKGFNATSTRDLQDAVNLRPGSFYAAFGSKEALFSEALKLYASESHDYLLNMSAENDSAMGVIRAFMQGIILGRKKVAPSEMCMLVKTIAELTDEHSVLLEQSRELLKNTERQLAQLLEKAQQEGEFSKHKSCSHTASYLMVQIMGLRTYMRNSQSPKLIESLLDEMFSNLQH</sequence>
<keyword evidence="1" id="KW-0805">Transcription regulation</keyword>
<feature type="coiled-coil region" evidence="5">
    <location>
        <begin position="110"/>
        <end position="145"/>
    </location>
</feature>
<keyword evidence="3" id="KW-0804">Transcription</keyword>